<reference evidence="3" key="3">
    <citation type="journal article" date="2022" name="Clin. Infect. Dis.">
        <title>Association between Clostridium innocuum and antibiotic-associated diarrhea in adults and children: A cross-sectional study and comparative genomics analysis.</title>
        <authorList>
            <person name="Cherny K.E."/>
            <person name="Muscat E.B."/>
            <person name="Balaji A."/>
            <person name="Mukherjee J."/>
            <person name="Ozer E.A."/>
            <person name="Angarone M.P."/>
            <person name="Hauser A.R."/>
            <person name="Sichel J.S."/>
            <person name="Amponsah E."/>
            <person name="Kociolek L.K."/>
        </authorList>
    </citation>
    <scope>NUCLEOTIDE SEQUENCE</scope>
    <source>
        <strain evidence="3">NU1-AC-029v</strain>
    </source>
</reference>
<evidence type="ECO:0000313" key="4">
    <source>
        <dbReference type="EMBL" id="MZH57079.1"/>
    </source>
</evidence>
<dbReference type="Proteomes" id="UP000030008">
    <property type="component" value="Unassembled WGS sequence"/>
</dbReference>
<comment type="caution">
    <text evidence="2">The sequence shown here is derived from an EMBL/GenBank/DDBJ whole genome shotgun (WGS) entry which is preliminary data.</text>
</comment>
<dbReference type="InterPro" id="IPR046123">
    <property type="entry name" value="DUF6120"/>
</dbReference>
<proteinExistence type="predicted"/>
<organism evidence="2 5">
    <name type="scientific">Clostridium innocuum</name>
    <dbReference type="NCBI Taxonomy" id="1522"/>
    <lineage>
        <taxon>Bacteria</taxon>
        <taxon>Bacillati</taxon>
        <taxon>Bacillota</taxon>
        <taxon>Clostridia</taxon>
        <taxon>Eubacteriales</taxon>
        <taxon>Clostridiaceae</taxon>
        <taxon>Clostridium</taxon>
    </lineage>
</organism>
<name>A0A099I851_CLOIN</name>
<evidence type="ECO:0000313" key="2">
    <source>
        <dbReference type="EMBL" id="KGJ53751.1"/>
    </source>
</evidence>
<dbReference type="Proteomes" id="UP001203972">
    <property type="component" value="Unassembled WGS sequence"/>
</dbReference>
<evidence type="ECO:0000313" key="5">
    <source>
        <dbReference type="Proteomes" id="UP000030008"/>
    </source>
</evidence>
<feature type="transmembrane region" description="Helical" evidence="1">
    <location>
        <begin position="73"/>
        <end position="95"/>
    </location>
</feature>
<evidence type="ECO:0000256" key="1">
    <source>
        <dbReference type="SAM" id="Phobius"/>
    </source>
</evidence>
<keyword evidence="1" id="KW-0472">Membrane</keyword>
<dbReference type="Proteomes" id="UP000604383">
    <property type="component" value="Unassembled WGS sequence"/>
</dbReference>
<dbReference type="EMBL" id="JQIF01000033">
    <property type="protein sequence ID" value="KGJ53751.1"/>
    <property type="molecule type" value="Genomic_DNA"/>
</dbReference>
<accession>A0A099I851</accession>
<keyword evidence="1" id="KW-0812">Transmembrane</keyword>
<keyword evidence="1" id="KW-1133">Transmembrane helix</keyword>
<reference evidence="4" key="2">
    <citation type="journal article" date="2019" name="Nat. Med.">
        <title>A library of human gut bacterial isolates paired with longitudinal multiomics data enables mechanistic microbiome research.</title>
        <authorList>
            <person name="Poyet M."/>
            <person name="Groussin M."/>
            <person name="Gibbons S.M."/>
            <person name="Avila-Pacheco J."/>
            <person name="Jiang X."/>
            <person name="Kearney S.M."/>
            <person name="Perrotta A.R."/>
            <person name="Berdy B."/>
            <person name="Zhao S."/>
            <person name="Lieberman T.D."/>
            <person name="Swanson P.K."/>
            <person name="Smith M."/>
            <person name="Roesemann S."/>
            <person name="Alexander J.E."/>
            <person name="Rich S.A."/>
            <person name="Livny J."/>
            <person name="Vlamakis H."/>
            <person name="Clish C."/>
            <person name="Bullock K."/>
            <person name="Deik A."/>
            <person name="Scott J."/>
            <person name="Pierce K.A."/>
            <person name="Xavier R.J."/>
            <person name="Alm E.J."/>
        </authorList>
    </citation>
    <scope>NUCLEOTIDE SEQUENCE</scope>
    <source>
        <strain evidence="4">BIOML-A12</strain>
    </source>
</reference>
<dbReference type="Pfam" id="PF19615">
    <property type="entry name" value="DUF6120"/>
    <property type="match status" value="1"/>
</dbReference>
<reference evidence="2 5" key="1">
    <citation type="submission" date="2014-08" db="EMBL/GenBank/DDBJ databases">
        <title>Clostridium innocuum, an unnegligible vancomycin-resistant pathogen causing extra-intestinal infections.</title>
        <authorList>
            <person name="Feng Y."/>
            <person name="Chiu C.-H."/>
        </authorList>
    </citation>
    <scope>NUCLEOTIDE SEQUENCE [LARGE SCALE GENOMIC DNA]</scope>
    <source>
        <strain evidence="2 5">AN88</strain>
    </source>
</reference>
<dbReference type="EMBL" id="WWTN01000029">
    <property type="protein sequence ID" value="MZH57079.1"/>
    <property type="molecule type" value="Genomic_DNA"/>
</dbReference>
<evidence type="ECO:0000313" key="3">
    <source>
        <dbReference type="EMBL" id="MCR0233102.1"/>
    </source>
</evidence>
<dbReference type="RefSeq" id="WP_008817228.1">
    <property type="nucleotide sequence ID" value="NZ_AP025565.1"/>
</dbReference>
<dbReference type="EMBL" id="JAKTMA010000015">
    <property type="protein sequence ID" value="MCR0233102.1"/>
    <property type="molecule type" value="Genomic_DNA"/>
</dbReference>
<protein>
    <submittedName>
        <fullName evidence="3">DUF6120 family protein</fullName>
    </submittedName>
</protein>
<sequence length="119" mass="14084">MAGKERYKREIAMLFPYMSKKEKMFLNNYMQNIEDAEYKDIVKEWGAPIAVVHSYIEAQDTEIIMKKLNRRKLLKTFLSAVLFLMTATLAIYTYFLNKSYQAVRDTVPNEIKETLIIEE</sequence>
<gene>
    <name evidence="2" type="ORF">CIAN88_07170</name>
    <name evidence="4" type="ORF">GT664_15325</name>
    <name evidence="3" type="ORF">MKC95_10025</name>
</gene>
<dbReference type="AlphaFoldDB" id="A0A099I851"/>